<dbReference type="AlphaFoldDB" id="F8ACP8"/>
<keyword evidence="1" id="KW-0808">Transferase</keyword>
<dbReference type="HOGENOM" id="CLU_2169882_0_0_0"/>
<dbReference type="PaxDb" id="667014-Thein_1973"/>
<name>F8ACP8_THEID</name>
<dbReference type="STRING" id="667014.Thein_1973"/>
<dbReference type="KEGG" id="tid:Thein_1973"/>
<organism evidence="1 2">
    <name type="scientific">Thermodesulfatator indicus (strain DSM 15286 / JCM 11887 / CIR29812)</name>
    <dbReference type="NCBI Taxonomy" id="667014"/>
    <lineage>
        <taxon>Bacteria</taxon>
        <taxon>Pseudomonadati</taxon>
        <taxon>Thermodesulfobacteriota</taxon>
        <taxon>Thermodesulfobacteria</taxon>
        <taxon>Thermodesulfobacteriales</taxon>
        <taxon>Thermodesulfatatoraceae</taxon>
        <taxon>Thermodesulfatator</taxon>
    </lineage>
</organism>
<dbReference type="EMBL" id="CP002683">
    <property type="protein sequence ID" value="AEH45827.1"/>
    <property type="molecule type" value="Genomic_DNA"/>
</dbReference>
<protein>
    <submittedName>
        <fullName evidence="1">Protein kinase</fullName>
    </submittedName>
</protein>
<evidence type="ECO:0000313" key="1">
    <source>
        <dbReference type="EMBL" id="AEH45827.1"/>
    </source>
</evidence>
<keyword evidence="2" id="KW-1185">Reference proteome</keyword>
<accession>F8ACP8</accession>
<dbReference type="InParanoid" id="F8ACP8"/>
<proteinExistence type="predicted"/>
<keyword evidence="1" id="KW-0418">Kinase</keyword>
<dbReference type="Proteomes" id="UP000006793">
    <property type="component" value="Chromosome"/>
</dbReference>
<gene>
    <name evidence="1" type="ordered locus">Thein_1973</name>
</gene>
<sequence length="110" mass="13252">MMDSLYEIAQKTNIPHPSIYRSLAKGFSVKRALLLEKETGIHKISWLFPEEFFNPYCPYRYQSSWPPDLSHLQGESREWAEAIIRAFPERPPERKEFRKWLKEQRKKGKR</sequence>
<reference evidence="1 2" key="2">
    <citation type="journal article" date="2012" name="Stand. Genomic Sci.">
        <title>Complete genome sequence of the thermophilic sulfate-reducing ocean bacterium Thermodesulfatator indicus type strain (CIR29812(T)).</title>
        <authorList>
            <person name="Anderson I."/>
            <person name="Saunders E."/>
            <person name="Lapidus A."/>
            <person name="Nolan M."/>
            <person name="Lucas S."/>
            <person name="Tice H."/>
            <person name="Del Rio T.G."/>
            <person name="Cheng J.F."/>
            <person name="Han C."/>
            <person name="Tapia R."/>
            <person name="Goodwin L.A."/>
            <person name="Pitluck S."/>
            <person name="Liolios K."/>
            <person name="Mavromatis K."/>
            <person name="Pagani I."/>
            <person name="Ivanova N."/>
            <person name="Mikhailova N."/>
            <person name="Pati A."/>
            <person name="Chen A."/>
            <person name="Palaniappan K."/>
            <person name="Land M."/>
            <person name="Hauser L."/>
            <person name="Jeffries C.D."/>
            <person name="Chang Y.J."/>
            <person name="Brambilla E.M."/>
            <person name="Rohde M."/>
            <person name="Spring S."/>
            <person name="Goker M."/>
            <person name="Detter J.C."/>
            <person name="Woyke T."/>
            <person name="Bristow J."/>
            <person name="Eisen J.A."/>
            <person name="Markowitz V."/>
            <person name="Hugenholtz P."/>
            <person name="Kyrpides N.C."/>
            <person name="Klenk H.P."/>
        </authorList>
    </citation>
    <scope>NUCLEOTIDE SEQUENCE [LARGE SCALE GENOMIC DNA]</scope>
    <source>
        <strain evidence="2">DSM 15286 / JCM 11887 / CIR29812</strain>
    </source>
</reference>
<evidence type="ECO:0000313" key="2">
    <source>
        <dbReference type="Proteomes" id="UP000006793"/>
    </source>
</evidence>
<dbReference type="GO" id="GO:0016301">
    <property type="term" value="F:kinase activity"/>
    <property type="evidence" value="ECO:0007669"/>
    <property type="project" value="UniProtKB-KW"/>
</dbReference>
<reference evidence="2" key="1">
    <citation type="submission" date="2011-04" db="EMBL/GenBank/DDBJ databases">
        <title>The complete genome of Thermodesulfatator indicus DSM 15286.</title>
        <authorList>
            <person name="Lucas S."/>
            <person name="Copeland A."/>
            <person name="Lapidus A."/>
            <person name="Bruce D."/>
            <person name="Goodwin L."/>
            <person name="Pitluck S."/>
            <person name="Peters L."/>
            <person name="Kyrpides N."/>
            <person name="Mavromatis K."/>
            <person name="Pagani I."/>
            <person name="Ivanova N."/>
            <person name="Saunders L."/>
            <person name="Detter J.C."/>
            <person name="Tapia R."/>
            <person name="Han C."/>
            <person name="Land M."/>
            <person name="Hauser L."/>
            <person name="Markowitz V."/>
            <person name="Cheng J.-F."/>
            <person name="Hugenholtz P."/>
            <person name="Woyke T."/>
            <person name="Wu D."/>
            <person name="Spring S."/>
            <person name="Schroeder M."/>
            <person name="Brambilla E."/>
            <person name="Klenk H.-P."/>
            <person name="Eisen J.A."/>
        </authorList>
    </citation>
    <scope>NUCLEOTIDE SEQUENCE [LARGE SCALE GENOMIC DNA]</scope>
    <source>
        <strain evidence="2">DSM 15286 / JCM 11887 / CIR29812</strain>
    </source>
</reference>
<dbReference type="RefSeq" id="WP_013908566.1">
    <property type="nucleotide sequence ID" value="NC_015681.1"/>
</dbReference>